<dbReference type="Proteomes" id="UP000199695">
    <property type="component" value="Unassembled WGS sequence"/>
</dbReference>
<evidence type="ECO:0000313" key="1">
    <source>
        <dbReference type="EMBL" id="SEN00958.1"/>
    </source>
</evidence>
<organism evidence="1 2">
    <name type="scientific">Lihuaxuella thermophila</name>
    <dbReference type="NCBI Taxonomy" id="1173111"/>
    <lineage>
        <taxon>Bacteria</taxon>
        <taxon>Bacillati</taxon>
        <taxon>Bacillota</taxon>
        <taxon>Bacilli</taxon>
        <taxon>Bacillales</taxon>
        <taxon>Thermoactinomycetaceae</taxon>
        <taxon>Lihuaxuella</taxon>
    </lineage>
</organism>
<proteinExistence type="predicted"/>
<evidence type="ECO:0000313" key="2">
    <source>
        <dbReference type="Proteomes" id="UP000199695"/>
    </source>
</evidence>
<dbReference type="AlphaFoldDB" id="A0A1H8D2Z3"/>
<gene>
    <name evidence="1" type="ORF">SAMN05444955_104235</name>
</gene>
<sequence>MNIDDISEENFSPFVIAAKKVLYHNMSFDISMRLGVISYPQFLYSK</sequence>
<accession>A0A1H8D2Z3</accession>
<reference evidence="1 2" key="1">
    <citation type="submission" date="2016-10" db="EMBL/GenBank/DDBJ databases">
        <authorList>
            <person name="de Groot N.N."/>
        </authorList>
    </citation>
    <scope>NUCLEOTIDE SEQUENCE [LARGE SCALE GENOMIC DNA]</scope>
    <source>
        <strain evidence="1 2">DSM 46701</strain>
    </source>
</reference>
<name>A0A1H8D2Z3_9BACL</name>
<protein>
    <submittedName>
        <fullName evidence="1">Uncharacterized protein</fullName>
    </submittedName>
</protein>
<dbReference type="EMBL" id="FOCQ01000004">
    <property type="protein sequence ID" value="SEN00958.1"/>
    <property type="molecule type" value="Genomic_DNA"/>
</dbReference>
<keyword evidence="2" id="KW-1185">Reference proteome</keyword>